<sequence length="321" mass="35988">MFYRVGGRIVFEATLKCPEDFSIWLLQYCNYVKNSFFIDAGESKMIEGHQSIIARCAQKDCPAHLQMQYVAEHTARICLLCEHNHLPFLTQATQAELQKLKITVNKMNCKETISVRLSSGPSASTTGSDQAAVAVNIQNGRVTMPPVLEVDEKICFLTSNGTGGEPIYRDARYFLQFPNLAGGLARPSKFALDKFEEQLKANPPVPKSLVVEGQKFILVSAKDGTYKQVPNRPVTKKPPNYSQVSADRGTGGISITSVENDPLKNQKFDVVLNLHSENLDMEKMERFQLCLARLNMEQIDFILDTCGDKQQEKLDKMMGRE</sequence>
<proteinExistence type="predicted"/>
<gene>
    <name evidence="1" type="ORF">Ciccas_013158</name>
</gene>
<accession>A0ABD2PLA9</accession>
<reference evidence="1 2" key="1">
    <citation type="submission" date="2024-11" db="EMBL/GenBank/DDBJ databases">
        <title>Adaptive evolution of stress response genes in parasites aligns with host niche diversity.</title>
        <authorList>
            <person name="Hahn C."/>
            <person name="Resl P."/>
        </authorList>
    </citation>
    <scope>NUCLEOTIDE SEQUENCE [LARGE SCALE GENOMIC DNA]</scope>
    <source>
        <strain evidence="1">EGGRZ-B1_66</strain>
        <tissue evidence="1">Body</tissue>
    </source>
</reference>
<dbReference type="Proteomes" id="UP001626550">
    <property type="component" value="Unassembled WGS sequence"/>
</dbReference>
<dbReference type="EMBL" id="JBJKFK010005459">
    <property type="protein sequence ID" value="KAL3308312.1"/>
    <property type="molecule type" value="Genomic_DNA"/>
</dbReference>
<dbReference type="AlphaFoldDB" id="A0ABD2PLA9"/>
<organism evidence="1 2">
    <name type="scientific">Cichlidogyrus casuarinus</name>
    <dbReference type="NCBI Taxonomy" id="1844966"/>
    <lineage>
        <taxon>Eukaryota</taxon>
        <taxon>Metazoa</taxon>
        <taxon>Spiralia</taxon>
        <taxon>Lophotrochozoa</taxon>
        <taxon>Platyhelminthes</taxon>
        <taxon>Monogenea</taxon>
        <taxon>Monopisthocotylea</taxon>
        <taxon>Dactylogyridea</taxon>
        <taxon>Ancyrocephalidae</taxon>
        <taxon>Cichlidogyrus</taxon>
    </lineage>
</organism>
<evidence type="ECO:0000313" key="2">
    <source>
        <dbReference type="Proteomes" id="UP001626550"/>
    </source>
</evidence>
<protein>
    <submittedName>
        <fullName evidence="1">Uncharacterized protein</fullName>
    </submittedName>
</protein>
<evidence type="ECO:0000313" key="1">
    <source>
        <dbReference type="EMBL" id="KAL3308312.1"/>
    </source>
</evidence>
<comment type="caution">
    <text evidence="1">The sequence shown here is derived from an EMBL/GenBank/DDBJ whole genome shotgun (WGS) entry which is preliminary data.</text>
</comment>
<name>A0ABD2PLA9_9PLAT</name>
<feature type="non-terminal residue" evidence="1">
    <location>
        <position position="321"/>
    </location>
</feature>
<keyword evidence="2" id="KW-1185">Reference proteome</keyword>